<dbReference type="RefSeq" id="WP_386403080.1">
    <property type="nucleotide sequence ID" value="NZ_JBHTJH010000003.1"/>
</dbReference>
<name>A0ABW3CT59_9FLAO</name>
<accession>A0ABW3CT59</accession>
<protein>
    <submittedName>
        <fullName evidence="1">Uncharacterized protein</fullName>
    </submittedName>
</protein>
<comment type="caution">
    <text evidence="1">The sequence shown here is derived from an EMBL/GenBank/DDBJ whole genome shotgun (WGS) entry which is preliminary data.</text>
</comment>
<evidence type="ECO:0000313" key="1">
    <source>
        <dbReference type="EMBL" id="MFD0860961.1"/>
    </source>
</evidence>
<evidence type="ECO:0000313" key="2">
    <source>
        <dbReference type="Proteomes" id="UP001596978"/>
    </source>
</evidence>
<proteinExistence type="predicted"/>
<dbReference type="Proteomes" id="UP001596978">
    <property type="component" value="Unassembled WGS sequence"/>
</dbReference>
<dbReference type="EMBL" id="JBHTJH010000003">
    <property type="protein sequence ID" value="MFD0860961.1"/>
    <property type="molecule type" value="Genomic_DNA"/>
</dbReference>
<sequence>MKIITNFDQNKCPKHMDNLYTLLDKTFNSKFLKLIFLISGCTLFFHNTSYAQINAEETTQAADGDNDIIANQAGGDNDIIATSFAAFKQQQTLAVDNKDNRDVQRIEVYSLYGELVTTYTPTMGEATSGLFTLSLGAFSESTVVVKIFTEESVIVTKMTVE</sequence>
<reference evidence="2" key="1">
    <citation type="journal article" date="2019" name="Int. J. Syst. Evol. Microbiol.">
        <title>The Global Catalogue of Microorganisms (GCM) 10K type strain sequencing project: providing services to taxonomists for standard genome sequencing and annotation.</title>
        <authorList>
            <consortium name="The Broad Institute Genomics Platform"/>
            <consortium name="The Broad Institute Genome Sequencing Center for Infectious Disease"/>
            <person name="Wu L."/>
            <person name="Ma J."/>
        </authorList>
    </citation>
    <scope>NUCLEOTIDE SEQUENCE [LARGE SCALE GENOMIC DNA]</scope>
    <source>
        <strain evidence="2">CCUG 62952</strain>
    </source>
</reference>
<gene>
    <name evidence="1" type="ORF">ACFQ1M_01975</name>
</gene>
<organism evidence="1 2">
    <name type="scientific">Sungkyunkwania multivorans</name>
    <dbReference type="NCBI Taxonomy" id="1173618"/>
    <lineage>
        <taxon>Bacteria</taxon>
        <taxon>Pseudomonadati</taxon>
        <taxon>Bacteroidota</taxon>
        <taxon>Flavobacteriia</taxon>
        <taxon>Flavobacteriales</taxon>
        <taxon>Flavobacteriaceae</taxon>
        <taxon>Sungkyunkwania</taxon>
    </lineage>
</organism>
<keyword evidence="2" id="KW-1185">Reference proteome</keyword>